<sequence length="130" mass="15752">MAKRDPEKRLRNMKIDELSKNLKGMLPKVLKLTGHRSEQSLHGVLGGKHAQFIDIKNEVIHTPEHFISLWLEGYKKYLKKIEIDMDNSAYYKMYAHFKGYKLFREYTYLFLYRTYLRYYESLAKRRPKIE</sequence>
<protein>
    <submittedName>
        <fullName evidence="1">Uncharacterized protein</fullName>
    </submittedName>
</protein>
<proteinExistence type="predicted"/>
<evidence type="ECO:0000313" key="1">
    <source>
        <dbReference type="EMBL" id="GAI00540.1"/>
    </source>
</evidence>
<reference evidence="1" key="1">
    <citation type="journal article" date="2014" name="Front. Microbiol.">
        <title>High frequency of phylogenetically diverse reductive dehalogenase-homologous genes in deep subseafloor sedimentary metagenomes.</title>
        <authorList>
            <person name="Kawai M."/>
            <person name="Futagami T."/>
            <person name="Toyoda A."/>
            <person name="Takaki Y."/>
            <person name="Nishi S."/>
            <person name="Hori S."/>
            <person name="Arai W."/>
            <person name="Tsubouchi T."/>
            <person name="Morono Y."/>
            <person name="Uchiyama I."/>
            <person name="Ito T."/>
            <person name="Fujiyama A."/>
            <person name="Inagaki F."/>
            <person name="Takami H."/>
        </authorList>
    </citation>
    <scope>NUCLEOTIDE SEQUENCE</scope>
    <source>
        <strain evidence="1">Expedition CK06-06</strain>
    </source>
</reference>
<feature type="non-terminal residue" evidence="1">
    <location>
        <position position="130"/>
    </location>
</feature>
<dbReference type="AlphaFoldDB" id="X1LDQ3"/>
<dbReference type="EMBL" id="BARV01003209">
    <property type="protein sequence ID" value="GAI00540.1"/>
    <property type="molecule type" value="Genomic_DNA"/>
</dbReference>
<organism evidence="1">
    <name type="scientific">marine sediment metagenome</name>
    <dbReference type="NCBI Taxonomy" id="412755"/>
    <lineage>
        <taxon>unclassified sequences</taxon>
        <taxon>metagenomes</taxon>
        <taxon>ecological metagenomes</taxon>
    </lineage>
</organism>
<gene>
    <name evidence="1" type="ORF">S06H3_07800</name>
</gene>
<name>X1LDQ3_9ZZZZ</name>
<comment type="caution">
    <text evidence="1">The sequence shown here is derived from an EMBL/GenBank/DDBJ whole genome shotgun (WGS) entry which is preliminary data.</text>
</comment>
<accession>X1LDQ3</accession>